<evidence type="ECO:0000259" key="3">
    <source>
        <dbReference type="Pfam" id="PF10396"/>
    </source>
</evidence>
<evidence type="ECO:0000313" key="5">
    <source>
        <dbReference type="Proteomes" id="UP000245802"/>
    </source>
</evidence>
<protein>
    <recommendedName>
        <fullName evidence="6">GTP-binding protein</fullName>
    </recommendedName>
</protein>
<dbReference type="PANTHER" id="PTHR42714">
    <property type="entry name" value="TRNA MODIFICATION GTPASE GTPBP3"/>
    <property type="match status" value="1"/>
</dbReference>
<dbReference type="GO" id="GO:0030488">
    <property type="term" value="P:tRNA methylation"/>
    <property type="evidence" value="ECO:0007669"/>
    <property type="project" value="TreeGrafter"/>
</dbReference>
<feature type="domain" description="GTP-binding protein TrmE N-terminal" evidence="3">
    <location>
        <begin position="4"/>
        <end position="97"/>
    </location>
</feature>
<dbReference type="InterPro" id="IPR006073">
    <property type="entry name" value="GTP-bd"/>
</dbReference>
<dbReference type="InterPro" id="IPR031168">
    <property type="entry name" value="G_TrmE"/>
</dbReference>
<dbReference type="PANTHER" id="PTHR42714:SF2">
    <property type="entry name" value="TRNA MODIFICATION GTPASE GTPBP3, MITOCHONDRIAL"/>
    <property type="match status" value="1"/>
</dbReference>
<evidence type="ECO:0008006" key="6">
    <source>
        <dbReference type="Google" id="ProtNLM"/>
    </source>
</evidence>
<evidence type="ECO:0000256" key="1">
    <source>
        <dbReference type="SAM" id="MobiDB-lite"/>
    </source>
</evidence>
<name>A0A2Z3GVG1_9BACT</name>
<dbReference type="GO" id="GO:0002098">
    <property type="term" value="P:tRNA wobble uridine modification"/>
    <property type="evidence" value="ECO:0007669"/>
    <property type="project" value="TreeGrafter"/>
</dbReference>
<dbReference type="EMBL" id="CP025958">
    <property type="protein sequence ID" value="AWM36531.1"/>
    <property type="molecule type" value="Genomic_DNA"/>
</dbReference>
<dbReference type="InterPro" id="IPR027417">
    <property type="entry name" value="P-loop_NTPase"/>
</dbReference>
<dbReference type="GO" id="GO:0005829">
    <property type="term" value="C:cytosol"/>
    <property type="evidence" value="ECO:0007669"/>
    <property type="project" value="TreeGrafter"/>
</dbReference>
<feature type="region of interest" description="Disordered" evidence="1">
    <location>
        <begin position="96"/>
        <end position="155"/>
    </location>
</feature>
<accession>A0A2Z3GVG1</accession>
<reference evidence="4 5" key="1">
    <citation type="submission" date="2018-01" db="EMBL/GenBank/DDBJ databases">
        <title>G. obscuriglobus.</title>
        <authorList>
            <person name="Franke J."/>
            <person name="Blomberg W."/>
            <person name="Selmecki A."/>
        </authorList>
    </citation>
    <scope>NUCLEOTIDE SEQUENCE [LARGE SCALE GENOMIC DNA]</scope>
    <source>
        <strain evidence="4 5">DSM 5831</strain>
    </source>
</reference>
<proteinExistence type="predicted"/>
<dbReference type="SUPFAM" id="SSF52540">
    <property type="entry name" value="P-loop containing nucleoside triphosphate hydrolases"/>
    <property type="match status" value="1"/>
</dbReference>
<dbReference type="OrthoDB" id="9805918at2"/>
<dbReference type="Pfam" id="PF01926">
    <property type="entry name" value="MMR_HSR1"/>
    <property type="match status" value="1"/>
</dbReference>
<organism evidence="4 5">
    <name type="scientific">Gemmata obscuriglobus</name>
    <dbReference type="NCBI Taxonomy" id="114"/>
    <lineage>
        <taxon>Bacteria</taxon>
        <taxon>Pseudomonadati</taxon>
        <taxon>Planctomycetota</taxon>
        <taxon>Planctomycetia</taxon>
        <taxon>Gemmatales</taxon>
        <taxon>Gemmataceae</taxon>
        <taxon>Gemmata</taxon>
    </lineage>
</organism>
<feature type="domain" description="G" evidence="2">
    <location>
        <begin position="216"/>
        <end position="304"/>
    </location>
</feature>
<dbReference type="Gene3D" id="3.30.1360.120">
    <property type="entry name" value="Probable tRNA modification gtpase trme, domain 1"/>
    <property type="match status" value="1"/>
</dbReference>
<dbReference type="InterPro" id="IPR018948">
    <property type="entry name" value="GTP-bd_TrmE_N"/>
</dbReference>
<dbReference type="InterPro" id="IPR027368">
    <property type="entry name" value="MnmE_dom2"/>
</dbReference>
<dbReference type="GO" id="GO:0005525">
    <property type="term" value="F:GTP binding"/>
    <property type="evidence" value="ECO:0007669"/>
    <property type="project" value="InterPro"/>
</dbReference>
<dbReference type="InterPro" id="IPR005225">
    <property type="entry name" value="Small_GTP-bd"/>
</dbReference>
<dbReference type="Pfam" id="PF10396">
    <property type="entry name" value="TrmE_N"/>
    <property type="match status" value="1"/>
</dbReference>
<dbReference type="Proteomes" id="UP000245802">
    <property type="component" value="Chromosome"/>
</dbReference>
<gene>
    <name evidence="4" type="ORF">C1280_05505</name>
</gene>
<keyword evidence="5" id="KW-1185">Reference proteome</keyword>
<evidence type="ECO:0000259" key="2">
    <source>
        <dbReference type="Pfam" id="PF01926"/>
    </source>
</evidence>
<dbReference type="AlphaFoldDB" id="A0A2Z3GVG1"/>
<dbReference type="SUPFAM" id="SSF103025">
    <property type="entry name" value="Folate-binding domain"/>
    <property type="match status" value="1"/>
</dbReference>
<evidence type="ECO:0000313" key="4">
    <source>
        <dbReference type="EMBL" id="AWM36531.1"/>
    </source>
</evidence>
<dbReference type="CDD" id="cd04164">
    <property type="entry name" value="trmE"/>
    <property type="match status" value="1"/>
</dbReference>
<dbReference type="Gene3D" id="3.40.50.300">
    <property type="entry name" value="P-loop containing nucleotide triphosphate hydrolases"/>
    <property type="match status" value="1"/>
</dbReference>
<dbReference type="Gene3D" id="1.20.120.430">
    <property type="entry name" value="tRNA modification GTPase MnmE domain 2"/>
    <property type="match status" value="1"/>
</dbReference>
<dbReference type="NCBIfam" id="TIGR00231">
    <property type="entry name" value="small_GTP"/>
    <property type="match status" value="1"/>
</dbReference>
<feature type="compositionally biased region" description="Polar residues" evidence="1">
    <location>
        <begin position="109"/>
        <end position="119"/>
    </location>
</feature>
<sequence>MSDTLVTVLTPPGTGAIATVEVRGPRAWELARALFKPAGKPLPEAPDVDRFWFGTLGADEVVLAITAPDAVEVHCHGGRRVVRWVVEQFLTSGAREAGGTGLPPCATSGDPSGVQNPELTTPRDPDFPAPEGPAGVAQGGSPVPPSCDQPTGSPLPFAPTLRTASIILDQLNGAFAAEVRRVLALLETDPRAAAFPLHRLAELGDTVGRHLIEPWKVVIAGAPNVGKSSLINALAGYQRAVVSDVAGTTRDTVSVRTAFDGWPVELIDTAGIRDAEGLEAEGIARAKRALDEADLVVWVLDGAALRLEWPGAGRLHVVINKSDALVNRNDIARTLPLVSARTGEGVQNLANDLVTKLVPQPPAAGAAVPYTPQLVDLVRTAAERTAGGAWDAAAALLREALAQAESSSFKFVGCAPPAC</sequence>
<dbReference type="RefSeq" id="WP_109570831.1">
    <property type="nucleotide sequence ID" value="NZ_CP025958.1"/>
</dbReference>
<dbReference type="InterPro" id="IPR027266">
    <property type="entry name" value="TrmE/GcvT-like"/>
</dbReference>
<dbReference type="KEGG" id="gog:C1280_05505"/>